<comment type="caution">
    <text evidence="5">The sequence shown here is derived from an EMBL/GenBank/DDBJ whole genome shotgun (WGS) entry which is preliminary data.</text>
</comment>
<keyword evidence="1" id="KW-0677">Repeat</keyword>
<dbReference type="GO" id="GO:0005975">
    <property type="term" value="P:carbohydrate metabolic process"/>
    <property type="evidence" value="ECO:0007669"/>
    <property type="project" value="InterPro"/>
</dbReference>
<dbReference type="Pfam" id="PF00395">
    <property type="entry name" value="SLH"/>
    <property type="match status" value="3"/>
</dbReference>
<feature type="domain" description="SLH" evidence="3">
    <location>
        <begin position="84"/>
        <end position="145"/>
    </location>
</feature>
<reference evidence="5" key="1">
    <citation type="journal article" date="2021" name="PeerJ">
        <title>Extensive microbial diversity within the chicken gut microbiome revealed by metagenomics and culture.</title>
        <authorList>
            <person name="Gilroy R."/>
            <person name="Ravi A."/>
            <person name="Getino M."/>
            <person name="Pursley I."/>
            <person name="Horton D.L."/>
            <person name="Alikhan N.F."/>
            <person name="Baker D."/>
            <person name="Gharbi K."/>
            <person name="Hall N."/>
            <person name="Watson M."/>
            <person name="Adriaenssens E.M."/>
            <person name="Foster-Nyarko E."/>
            <person name="Jarju S."/>
            <person name="Secka A."/>
            <person name="Antonio M."/>
            <person name="Oren A."/>
            <person name="Chaudhuri R.R."/>
            <person name="La Ragione R."/>
            <person name="Hildebrand F."/>
            <person name="Pallen M.J."/>
        </authorList>
    </citation>
    <scope>NUCLEOTIDE SEQUENCE</scope>
    <source>
        <strain evidence="5">ChiGjej6B6-1540</strain>
    </source>
</reference>
<dbReference type="EMBL" id="DXGA01000004">
    <property type="protein sequence ID" value="HIW92935.1"/>
    <property type="molecule type" value="Genomic_DNA"/>
</dbReference>
<dbReference type="InterPro" id="IPR017853">
    <property type="entry name" value="GH"/>
</dbReference>
<gene>
    <name evidence="5" type="ORF">H9868_00165</name>
</gene>
<evidence type="ECO:0000259" key="3">
    <source>
        <dbReference type="PROSITE" id="PS51272"/>
    </source>
</evidence>
<dbReference type="Gene3D" id="3.10.50.10">
    <property type="match status" value="1"/>
</dbReference>
<dbReference type="InterPro" id="IPR011583">
    <property type="entry name" value="Chitinase_II/V-like_cat"/>
</dbReference>
<dbReference type="Proteomes" id="UP000824192">
    <property type="component" value="Unassembled WGS sequence"/>
</dbReference>
<dbReference type="SUPFAM" id="SSF51445">
    <property type="entry name" value="(Trans)glycosidases"/>
    <property type="match status" value="1"/>
</dbReference>
<dbReference type="PROSITE" id="PS51272">
    <property type="entry name" value="SLH"/>
    <property type="match status" value="3"/>
</dbReference>
<dbReference type="PANTHER" id="PTHR46066:SF2">
    <property type="entry name" value="CHITINASE DOMAIN-CONTAINING PROTEIN 1"/>
    <property type="match status" value="1"/>
</dbReference>
<reference evidence="5" key="2">
    <citation type="submission" date="2021-04" db="EMBL/GenBank/DDBJ databases">
        <authorList>
            <person name="Gilroy R."/>
        </authorList>
    </citation>
    <scope>NUCLEOTIDE SEQUENCE</scope>
    <source>
        <strain evidence="5">ChiGjej6B6-1540</strain>
    </source>
</reference>
<name>A0A9D1RSV4_9FIRM</name>
<feature type="chain" id="PRO_5039227567" evidence="2">
    <location>
        <begin position="26"/>
        <end position="552"/>
    </location>
</feature>
<dbReference type="InterPro" id="IPR029070">
    <property type="entry name" value="Chitinase_insertion_sf"/>
</dbReference>
<evidence type="ECO:0000313" key="6">
    <source>
        <dbReference type="Proteomes" id="UP000824192"/>
    </source>
</evidence>
<sequence length="552" mass="59407">MKYRSIAAALLAAVMTCAALPAASAAGYTDASGHWAQSYITKVTDYGLMEGTGGGVFGVDASIDRASFLTVLCRMFDWETVTPSSPSFIDCTPSYWGYGYVETAAAHGVIDKGGAFRPTDPISREEMAVMLVRALGYQDLADDALDVSLPFTDVSASENRGYIALAWQFGLTNGVEENGALHFKPNHSASRAECAAMLVRVYERYISDIDWLHAFYAVSSYDQIGLTDSMDGVSLGWARLEYSTDGGVTVNTTNANGNGWNIPQGASTALSHFQQHNTPYYICVFGSASDAVTLPDGTSSSTVAAMLSTQAGQDQAIAALTALANDYGGLTIDFEGLKSPLKADYAAFIAKLRAALPAGKKLNICVQPGPYLTGYDFKSLGESCDKVILMAHDYRPPQSDIKVGATDTSAFALTPFSKIYDALTEITDPDTGVADRSKIALAFSMDTTGFKLDENGAVAEAVYYRPSIATLTQRLSQSDAQVTYVPSVRSSYVRYHDESGALYQVWFESARSITDKMDLARMFGITGVSLWRLGNVPNSESYDLWSAILAQR</sequence>
<feature type="domain" description="GH18" evidence="4">
    <location>
        <begin position="205"/>
        <end position="552"/>
    </location>
</feature>
<dbReference type="InterPro" id="IPR001223">
    <property type="entry name" value="Glyco_hydro18_cat"/>
</dbReference>
<feature type="domain" description="SLH" evidence="3">
    <location>
        <begin position="23"/>
        <end position="83"/>
    </location>
</feature>
<dbReference type="SMART" id="SM00636">
    <property type="entry name" value="Glyco_18"/>
    <property type="match status" value="1"/>
</dbReference>
<proteinExistence type="predicted"/>
<evidence type="ECO:0000256" key="2">
    <source>
        <dbReference type="SAM" id="SignalP"/>
    </source>
</evidence>
<dbReference type="PROSITE" id="PS51910">
    <property type="entry name" value="GH18_2"/>
    <property type="match status" value="1"/>
</dbReference>
<dbReference type="Pfam" id="PF00704">
    <property type="entry name" value="Glyco_hydro_18"/>
    <property type="match status" value="1"/>
</dbReference>
<dbReference type="InterPro" id="IPR001119">
    <property type="entry name" value="SLH_dom"/>
</dbReference>
<keyword evidence="2" id="KW-0732">Signal</keyword>
<accession>A0A9D1RSV4</accession>
<evidence type="ECO:0000259" key="4">
    <source>
        <dbReference type="PROSITE" id="PS51910"/>
    </source>
</evidence>
<dbReference type="GO" id="GO:0008061">
    <property type="term" value="F:chitin binding"/>
    <property type="evidence" value="ECO:0007669"/>
    <property type="project" value="InterPro"/>
</dbReference>
<organism evidence="5 6">
    <name type="scientific">Candidatus Flavonifractor merdipullorum</name>
    <dbReference type="NCBI Taxonomy" id="2838590"/>
    <lineage>
        <taxon>Bacteria</taxon>
        <taxon>Bacillati</taxon>
        <taxon>Bacillota</taxon>
        <taxon>Clostridia</taxon>
        <taxon>Eubacteriales</taxon>
        <taxon>Oscillospiraceae</taxon>
        <taxon>Flavonifractor</taxon>
    </lineage>
</organism>
<dbReference type="Gene3D" id="3.20.20.80">
    <property type="entry name" value="Glycosidases"/>
    <property type="match status" value="1"/>
</dbReference>
<feature type="domain" description="SLH" evidence="3">
    <location>
        <begin position="146"/>
        <end position="212"/>
    </location>
</feature>
<dbReference type="AlphaFoldDB" id="A0A9D1RSV4"/>
<evidence type="ECO:0000313" key="5">
    <source>
        <dbReference type="EMBL" id="HIW92935.1"/>
    </source>
</evidence>
<feature type="signal peptide" evidence="2">
    <location>
        <begin position="1"/>
        <end position="25"/>
    </location>
</feature>
<dbReference type="PANTHER" id="PTHR46066">
    <property type="entry name" value="CHITINASE DOMAIN-CONTAINING PROTEIN 1 FAMILY MEMBER"/>
    <property type="match status" value="1"/>
</dbReference>
<evidence type="ECO:0000256" key="1">
    <source>
        <dbReference type="ARBA" id="ARBA00022737"/>
    </source>
</evidence>
<protein>
    <submittedName>
        <fullName evidence="5">S-layer homology domain-containing protein</fullName>
    </submittedName>
</protein>